<evidence type="ECO:0000313" key="14">
    <source>
        <dbReference type="Proteomes" id="UP000695022"/>
    </source>
</evidence>
<evidence type="ECO:0000256" key="6">
    <source>
        <dbReference type="ARBA" id="ARBA00023136"/>
    </source>
</evidence>
<comment type="subcellular location">
    <subcellularLocation>
        <location evidence="1">Cell membrane</location>
        <topology evidence="1">Multi-pass membrane protein</topology>
    </subcellularLocation>
</comment>
<keyword evidence="3 10" id="KW-0812">Transmembrane</keyword>
<keyword evidence="14" id="KW-1185">Reference proteome</keyword>
<keyword evidence="2" id="KW-1003">Cell membrane</keyword>
<evidence type="ECO:0000259" key="13">
    <source>
        <dbReference type="PROSITE" id="PS50262"/>
    </source>
</evidence>
<feature type="transmembrane region" description="Helical" evidence="12">
    <location>
        <begin position="174"/>
        <end position="194"/>
    </location>
</feature>
<dbReference type="Proteomes" id="UP000695022">
    <property type="component" value="Unplaced"/>
</dbReference>
<evidence type="ECO:0000256" key="9">
    <source>
        <dbReference type="ARBA" id="ARBA00023224"/>
    </source>
</evidence>
<protein>
    <submittedName>
        <fullName evidence="15">5-hydroxytryptamine receptor 1D-like</fullName>
    </submittedName>
</protein>
<organism evidence="14 15">
    <name type="scientific">Priapulus caudatus</name>
    <name type="common">Priapulid worm</name>
    <dbReference type="NCBI Taxonomy" id="37621"/>
    <lineage>
        <taxon>Eukaryota</taxon>
        <taxon>Metazoa</taxon>
        <taxon>Ecdysozoa</taxon>
        <taxon>Scalidophora</taxon>
        <taxon>Priapulida</taxon>
        <taxon>Priapulimorpha</taxon>
        <taxon>Priapulimorphida</taxon>
        <taxon>Priapulidae</taxon>
        <taxon>Priapulus</taxon>
    </lineage>
</organism>
<feature type="transmembrane region" description="Helical" evidence="12">
    <location>
        <begin position="132"/>
        <end position="153"/>
    </location>
</feature>
<dbReference type="RefSeq" id="XP_014662729.1">
    <property type="nucleotide sequence ID" value="XM_014807243.1"/>
</dbReference>
<keyword evidence="8 10" id="KW-0675">Receptor</keyword>
<dbReference type="Gene3D" id="1.20.1070.10">
    <property type="entry name" value="Rhodopsin 7-helix transmembrane proteins"/>
    <property type="match status" value="2"/>
</dbReference>
<comment type="similarity">
    <text evidence="10">Belongs to the G-protein coupled receptor 1 family.</text>
</comment>
<feature type="transmembrane region" description="Helical" evidence="12">
    <location>
        <begin position="223"/>
        <end position="242"/>
    </location>
</feature>
<evidence type="ECO:0000256" key="1">
    <source>
        <dbReference type="ARBA" id="ARBA00004651"/>
    </source>
</evidence>
<dbReference type="SUPFAM" id="SSF81321">
    <property type="entry name" value="Family A G protein-coupled receptor-like"/>
    <property type="match status" value="1"/>
</dbReference>
<feature type="transmembrane region" description="Helical" evidence="12">
    <location>
        <begin position="478"/>
        <end position="504"/>
    </location>
</feature>
<evidence type="ECO:0000256" key="10">
    <source>
        <dbReference type="RuleBase" id="RU000688"/>
    </source>
</evidence>
<dbReference type="SMART" id="SM01381">
    <property type="entry name" value="7TM_GPCR_Srsx"/>
    <property type="match status" value="1"/>
</dbReference>
<feature type="transmembrane region" description="Helical" evidence="12">
    <location>
        <begin position="95"/>
        <end position="117"/>
    </location>
</feature>
<keyword evidence="4 12" id="KW-1133">Transmembrane helix</keyword>
<evidence type="ECO:0000313" key="15">
    <source>
        <dbReference type="RefSeq" id="XP_014662729.1"/>
    </source>
</evidence>
<evidence type="ECO:0000256" key="3">
    <source>
        <dbReference type="ARBA" id="ARBA00022692"/>
    </source>
</evidence>
<feature type="transmembrane region" description="Helical" evidence="12">
    <location>
        <begin position="449"/>
        <end position="472"/>
    </location>
</feature>
<dbReference type="PROSITE" id="PS00237">
    <property type="entry name" value="G_PROTEIN_RECEP_F1_1"/>
    <property type="match status" value="1"/>
</dbReference>
<feature type="region of interest" description="Disordered" evidence="11">
    <location>
        <begin position="18"/>
        <end position="38"/>
    </location>
</feature>
<dbReference type="PANTHER" id="PTHR24248">
    <property type="entry name" value="ADRENERGIC RECEPTOR-RELATED G-PROTEIN COUPLED RECEPTOR"/>
    <property type="match status" value="1"/>
</dbReference>
<evidence type="ECO:0000256" key="7">
    <source>
        <dbReference type="ARBA" id="ARBA00023157"/>
    </source>
</evidence>
<name>A0ABM1DS08_PRICU</name>
<dbReference type="InterPro" id="IPR000276">
    <property type="entry name" value="GPCR_Rhodpsn"/>
</dbReference>
<keyword evidence="9 10" id="KW-0807">Transducer</keyword>
<accession>A0ABM1DS08</accession>
<feature type="compositionally biased region" description="Polar residues" evidence="11">
    <location>
        <begin position="25"/>
        <end position="37"/>
    </location>
</feature>
<reference evidence="15" key="1">
    <citation type="submission" date="2025-08" db="UniProtKB">
        <authorList>
            <consortium name="RefSeq"/>
        </authorList>
    </citation>
    <scope>IDENTIFICATION</scope>
</reference>
<keyword evidence="5 10" id="KW-0297">G-protein coupled receptor</keyword>
<evidence type="ECO:0000256" key="8">
    <source>
        <dbReference type="ARBA" id="ARBA00023170"/>
    </source>
</evidence>
<dbReference type="PRINTS" id="PR00237">
    <property type="entry name" value="GPCRRHODOPSN"/>
</dbReference>
<gene>
    <name evidence="15" type="primary">LOC106805590</name>
</gene>
<evidence type="ECO:0000256" key="2">
    <source>
        <dbReference type="ARBA" id="ARBA00022475"/>
    </source>
</evidence>
<dbReference type="PROSITE" id="PS50262">
    <property type="entry name" value="G_PROTEIN_RECEP_F1_2"/>
    <property type="match status" value="1"/>
</dbReference>
<dbReference type="Pfam" id="PF00001">
    <property type="entry name" value="7tm_1"/>
    <property type="match status" value="1"/>
</dbReference>
<keyword evidence="6 12" id="KW-0472">Membrane</keyword>
<dbReference type="GeneID" id="106805590"/>
<proteinExistence type="inferred from homology"/>
<feature type="domain" description="G-protein coupled receptors family 1 profile" evidence="13">
    <location>
        <begin position="74"/>
        <end position="501"/>
    </location>
</feature>
<keyword evidence="7" id="KW-1015">Disulfide bond</keyword>
<evidence type="ECO:0000256" key="11">
    <source>
        <dbReference type="SAM" id="MobiDB-lite"/>
    </source>
</evidence>
<evidence type="ECO:0000256" key="5">
    <source>
        <dbReference type="ARBA" id="ARBA00023040"/>
    </source>
</evidence>
<evidence type="ECO:0000256" key="12">
    <source>
        <dbReference type="SAM" id="Phobius"/>
    </source>
</evidence>
<dbReference type="PANTHER" id="PTHR24248:SF199">
    <property type="entry name" value="IP13425P-RELATED"/>
    <property type="match status" value="1"/>
</dbReference>
<dbReference type="InterPro" id="IPR017452">
    <property type="entry name" value="GPCR_Rhodpsn_7TM"/>
</dbReference>
<sequence length="532" mass="59231">MEHFLRVNSTDENELYASLPGDGSGTSHNDGSASNYTPDERDHNATMSSFDINDVINYCVTLVAVCTVVCTVAGNLLVVIAVCTETRLRKIGNSFIVSLAVADLLVGVVVTPISVWYQLRGEWTLGKVMCDFWVSMDVICCTASILNLCVISVDRYYAITQPLQYVYKRTPGRATVMIAFVWIFSFVIAMPPLLGWREERPDVITQCLISQDKGYTVFSTMGAFYLPLVVMIVVYVQIYLATLERKKHWVARPGSSYVTCNDSVVRGESSPTPYNSLVDVSLRDSKDTLSSDGGTVKVSQTIRRLSYRWAARRCRHRIVITPSVKTSEALIAETRLTAKATTEVKGQPSAAAAAAAPRAHTTRYASNARTNCAVAAEPNSCCLTVDAPRVRNDGYNNSANTIQNAADDTTDLVGSLSPSCLALNERRTSNMPKVKRISVNQEKRAAKTLGIIMGCFGLCWLPFFLLALIAPLCERCRIPALLFLVFTWLGYFNSALNPIIYTFFNRDFRRAFHRIVCCFQTSRRRRRHDMHM</sequence>
<evidence type="ECO:0000256" key="4">
    <source>
        <dbReference type="ARBA" id="ARBA00022989"/>
    </source>
</evidence>
<feature type="transmembrane region" description="Helical" evidence="12">
    <location>
        <begin position="55"/>
        <end position="83"/>
    </location>
</feature>